<accession>A0AC35U9I3</accession>
<proteinExistence type="predicted"/>
<protein>
    <submittedName>
        <fullName evidence="2">Aquaporin</fullName>
    </submittedName>
</protein>
<evidence type="ECO:0000313" key="1">
    <source>
        <dbReference type="Proteomes" id="UP000095286"/>
    </source>
</evidence>
<dbReference type="WBParaSite" id="RSKR_0000932000.1">
    <property type="protein sequence ID" value="RSKR_0000932000.1"/>
    <property type="gene ID" value="RSKR_0000932000"/>
</dbReference>
<evidence type="ECO:0000313" key="2">
    <source>
        <dbReference type="WBParaSite" id="RSKR_0000932000.1"/>
    </source>
</evidence>
<dbReference type="Proteomes" id="UP000095286">
    <property type="component" value="Unplaced"/>
</dbReference>
<organism evidence="1 2">
    <name type="scientific">Rhabditophanes sp. KR3021</name>
    <dbReference type="NCBI Taxonomy" id="114890"/>
    <lineage>
        <taxon>Eukaryota</taxon>
        <taxon>Metazoa</taxon>
        <taxon>Ecdysozoa</taxon>
        <taxon>Nematoda</taxon>
        <taxon>Chromadorea</taxon>
        <taxon>Rhabditida</taxon>
        <taxon>Tylenchina</taxon>
        <taxon>Panagrolaimomorpha</taxon>
        <taxon>Strongyloidoidea</taxon>
        <taxon>Alloionematidae</taxon>
        <taxon>Rhabditophanes</taxon>
    </lineage>
</organism>
<name>A0AC35U9I3_9BILA</name>
<sequence length="449" mass="50371">MRLWIASLAFYISIYAFCEAARFVVNKFDKNKHRSILVLLEFIGTIQICAPIFDVNFIMETYGLGGVAIEITFIELCNAYLLRDAHADPCPLVGEVMQKKRPWKWLTIILGAQFLGGYLSFGIAKGWWSLAFHPDYHEMLQRTSCEADLTVSVMYGMIVEFLGVICGTKIGQFIEKQSLDSFSTTLISASASGIICVVGIGLTGMYSNPIVAWATTFNCRGVSKVEHFLIYWIGPISAHYILGNFESEKEQSAQKIDGSKDEEKEQSKAPEPKKKSKTPEPKKKSKTPEVKKKSQTPEAKKELSKTPSIPEEEEDENSIKETIKNISNETHINQKETADKGKTTADKIEHNKATKTSTPEHEVAAEQEVNADDEKEMNADGEKERNDDGEEEVSNDVEEEKNGSDTDYSDYEEEQQPPTSTKLPNKCDTDYSEEENNKCSENISESESL</sequence>
<reference evidence="2" key="1">
    <citation type="submission" date="2016-11" db="UniProtKB">
        <authorList>
            <consortium name="WormBaseParasite"/>
        </authorList>
    </citation>
    <scope>IDENTIFICATION</scope>
    <source>
        <strain evidence="2">KR3021</strain>
    </source>
</reference>